<reference evidence="1 2" key="1">
    <citation type="submission" date="2021-12" db="EMBL/GenBank/DDBJ databases">
        <title>Discovery of the Pendulisporaceae a myxobacterial family with distinct sporulation behavior and unique specialized metabolism.</title>
        <authorList>
            <person name="Garcia R."/>
            <person name="Popoff A."/>
            <person name="Bader C.D."/>
            <person name="Loehr J."/>
            <person name="Walesch S."/>
            <person name="Walt C."/>
            <person name="Boldt J."/>
            <person name="Bunk B."/>
            <person name="Haeckl F.J.F.P.J."/>
            <person name="Gunesch A.P."/>
            <person name="Birkelbach J."/>
            <person name="Nuebel U."/>
            <person name="Pietschmann T."/>
            <person name="Bach T."/>
            <person name="Mueller R."/>
        </authorList>
    </citation>
    <scope>NUCLEOTIDE SEQUENCE [LARGE SCALE GENOMIC DNA]</scope>
    <source>
        <strain evidence="1 2">MSr11954</strain>
    </source>
</reference>
<protein>
    <submittedName>
        <fullName evidence="1">Uncharacterized protein</fullName>
    </submittedName>
</protein>
<organism evidence="1 2">
    <name type="scientific">Pendulispora albinea</name>
    <dbReference type="NCBI Taxonomy" id="2741071"/>
    <lineage>
        <taxon>Bacteria</taxon>
        <taxon>Pseudomonadati</taxon>
        <taxon>Myxococcota</taxon>
        <taxon>Myxococcia</taxon>
        <taxon>Myxococcales</taxon>
        <taxon>Sorangiineae</taxon>
        <taxon>Pendulisporaceae</taxon>
        <taxon>Pendulispora</taxon>
    </lineage>
</organism>
<dbReference type="RefSeq" id="WP_394825421.1">
    <property type="nucleotide sequence ID" value="NZ_CP089984.1"/>
</dbReference>
<accession>A0ABZ2LY37</accession>
<gene>
    <name evidence="1" type="ORF">LZC94_00645</name>
</gene>
<name>A0ABZ2LY37_9BACT</name>
<evidence type="ECO:0000313" key="1">
    <source>
        <dbReference type="EMBL" id="WXB15787.1"/>
    </source>
</evidence>
<proteinExistence type="predicted"/>
<evidence type="ECO:0000313" key="2">
    <source>
        <dbReference type="Proteomes" id="UP001370348"/>
    </source>
</evidence>
<dbReference type="EMBL" id="CP089984">
    <property type="protein sequence ID" value="WXB15787.1"/>
    <property type="molecule type" value="Genomic_DNA"/>
</dbReference>
<sequence>MSSCVELFHLVSPLVDFPHVFLTEDLGEAPRVREAIERAFPDVHWLGERGLVVDDPTGTTAEIILWRDGVGAVDTGVVDRIAVAIHDGGDPMSIVAPLCLIHGWTACDSTLQLIDSESGVRRIWSSERLRNTI</sequence>
<dbReference type="Proteomes" id="UP001370348">
    <property type="component" value="Chromosome"/>
</dbReference>
<keyword evidence="2" id="KW-1185">Reference proteome</keyword>